<keyword evidence="2 4" id="KW-0812">Transmembrane</keyword>
<dbReference type="GO" id="GO:0019882">
    <property type="term" value="P:antigen processing and presentation"/>
    <property type="evidence" value="ECO:0007669"/>
    <property type="project" value="InterPro"/>
</dbReference>
<dbReference type="Proteomes" id="UP000694563">
    <property type="component" value="Chromosome 36"/>
</dbReference>
<dbReference type="SMART" id="SM00407">
    <property type="entry name" value="IGc1"/>
    <property type="match status" value="1"/>
</dbReference>
<name>A0A8C3UDW8_CATUS</name>
<evidence type="ECO:0000256" key="1">
    <source>
        <dbReference type="ARBA" id="ARBA00004479"/>
    </source>
</evidence>
<evidence type="ECO:0000256" key="3">
    <source>
        <dbReference type="ARBA" id="ARBA00022989"/>
    </source>
</evidence>
<proteinExistence type="predicted"/>
<dbReference type="Gene3D" id="2.60.40.10">
    <property type="entry name" value="Immunoglobulins"/>
    <property type="match status" value="1"/>
</dbReference>
<keyword evidence="7" id="KW-1185">Reference proteome</keyword>
<dbReference type="Ensembl" id="ENSCUST00005012502.1">
    <property type="protein sequence ID" value="ENSCUSP00005012000.1"/>
    <property type="gene ID" value="ENSCUSG00005007726.1"/>
</dbReference>
<evidence type="ECO:0000313" key="7">
    <source>
        <dbReference type="Proteomes" id="UP000694563"/>
    </source>
</evidence>
<evidence type="ECO:0000313" key="6">
    <source>
        <dbReference type="Ensembl" id="ENSCUSP00005012000.1"/>
    </source>
</evidence>
<evidence type="ECO:0000256" key="2">
    <source>
        <dbReference type="ARBA" id="ARBA00022692"/>
    </source>
</evidence>
<sequence>MATNDSQGVILALSKSPLVCGDLRGPQTVPCPGAGGPLGTLGDRLAQVLEKDPRWGQRLGQRQRLCRELPGKVWPPASAPPRLRIVPERSGHALALTCHAWGFTPPEVTLRWLRNGEVVGDTRGQSRALPVGDGTFRTQVTIEVAPGTRDTLECSALHPSLQEPVSVTWGESFGGISGDFGGLGFFGDFFGIFGIFLEDFFGFFGIFGGVFFGFFGDFWGNF</sequence>
<dbReference type="Pfam" id="PF07654">
    <property type="entry name" value="C1-set"/>
    <property type="match status" value="1"/>
</dbReference>
<evidence type="ECO:0000259" key="5">
    <source>
        <dbReference type="PROSITE" id="PS50835"/>
    </source>
</evidence>
<accession>A0A8C3UDW8</accession>
<protein>
    <recommendedName>
        <fullName evidence="5">Ig-like domain-containing protein</fullName>
    </recommendedName>
</protein>
<feature type="domain" description="Ig-like" evidence="5">
    <location>
        <begin position="81"/>
        <end position="168"/>
    </location>
</feature>
<comment type="subcellular location">
    <subcellularLocation>
        <location evidence="1">Membrane</location>
        <topology evidence="1">Single-pass type I membrane protein</topology>
    </subcellularLocation>
</comment>
<dbReference type="InterPro" id="IPR013783">
    <property type="entry name" value="Ig-like_fold"/>
</dbReference>
<dbReference type="InterPro" id="IPR007110">
    <property type="entry name" value="Ig-like_dom"/>
</dbReference>
<keyword evidence="4" id="KW-0472">Membrane</keyword>
<dbReference type="PANTHER" id="PTHR19944">
    <property type="entry name" value="MHC CLASS II-RELATED"/>
    <property type="match status" value="1"/>
</dbReference>
<dbReference type="InterPro" id="IPR050160">
    <property type="entry name" value="MHC/Immunoglobulin"/>
</dbReference>
<keyword evidence="3 4" id="KW-1133">Transmembrane helix</keyword>
<feature type="transmembrane region" description="Helical" evidence="4">
    <location>
        <begin position="200"/>
        <end position="220"/>
    </location>
</feature>
<organism evidence="6 7">
    <name type="scientific">Catharus ustulatus</name>
    <name type="common">Russet-backed thrush</name>
    <name type="synonym">Hylocichla ustulatus</name>
    <dbReference type="NCBI Taxonomy" id="91951"/>
    <lineage>
        <taxon>Eukaryota</taxon>
        <taxon>Metazoa</taxon>
        <taxon>Chordata</taxon>
        <taxon>Craniata</taxon>
        <taxon>Vertebrata</taxon>
        <taxon>Euteleostomi</taxon>
        <taxon>Archelosauria</taxon>
        <taxon>Archosauria</taxon>
        <taxon>Dinosauria</taxon>
        <taxon>Saurischia</taxon>
        <taxon>Theropoda</taxon>
        <taxon>Coelurosauria</taxon>
        <taxon>Aves</taxon>
        <taxon>Neognathae</taxon>
        <taxon>Neoaves</taxon>
        <taxon>Telluraves</taxon>
        <taxon>Australaves</taxon>
        <taxon>Passeriformes</taxon>
        <taxon>Turdidae</taxon>
        <taxon>Catharus</taxon>
    </lineage>
</organism>
<reference evidence="6" key="3">
    <citation type="submission" date="2025-09" db="UniProtKB">
        <authorList>
            <consortium name="Ensembl"/>
        </authorList>
    </citation>
    <scope>IDENTIFICATION</scope>
</reference>
<reference evidence="6" key="1">
    <citation type="submission" date="2020-10" db="EMBL/GenBank/DDBJ databases">
        <title>Catharus ustulatus (Swainson's thrush) genome, bCatUst1, primary haplotype v2.</title>
        <authorList>
            <person name="Delmore K."/>
            <person name="Vafadar M."/>
            <person name="Formenti G."/>
            <person name="Chow W."/>
            <person name="Pelan S."/>
            <person name="Howe K."/>
            <person name="Rhie A."/>
            <person name="Mountcastle J."/>
            <person name="Haase B."/>
            <person name="Fedrigo O."/>
            <person name="Jarvis E.D."/>
        </authorList>
    </citation>
    <scope>NUCLEOTIDE SEQUENCE [LARGE SCALE GENOMIC DNA]</scope>
</reference>
<dbReference type="InterPro" id="IPR014745">
    <property type="entry name" value="MHC_II_a/b_N"/>
</dbReference>
<dbReference type="SUPFAM" id="SSF48726">
    <property type="entry name" value="Immunoglobulin"/>
    <property type="match status" value="1"/>
</dbReference>
<dbReference type="GO" id="GO:0042613">
    <property type="term" value="C:MHC class II protein complex"/>
    <property type="evidence" value="ECO:0007669"/>
    <property type="project" value="InterPro"/>
</dbReference>
<dbReference type="InterPro" id="IPR036179">
    <property type="entry name" value="Ig-like_dom_sf"/>
</dbReference>
<evidence type="ECO:0000256" key="4">
    <source>
        <dbReference type="SAM" id="Phobius"/>
    </source>
</evidence>
<dbReference type="AlphaFoldDB" id="A0A8C3UDW8"/>
<reference evidence="6" key="2">
    <citation type="submission" date="2025-08" db="UniProtKB">
        <authorList>
            <consortium name="Ensembl"/>
        </authorList>
    </citation>
    <scope>IDENTIFICATION</scope>
</reference>
<dbReference type="GO" id="GO:0006955">
    <property type="term" value="P:immune response"/>
    <property type="evidence" value="ECO:0007669"/>
    <property type="project" value="InterPro"/>
</dbReference>
<dbReference type="InterPro" id="IPR003597">
    <property type="entry name" value="Ig_C1-set"/>
</dbReference>
<dbReference type="Gene3D" id="3.10.320.10">
    <property type="entry name" value="Class II Histocompatibility Antigen, M Beta Chain, Chain B, domain 1"/>
    <property type="match status" value="1"/>
</dbReference>
<dbReference type="PROSITE" id="PS50835">
    <property type="entry name" value="IG_LIKE"/>
    <property type="match status" value="1"/>
</dbReference>
<dbReference type="PANTHER" id="PTHR19944:SF65">
    <property type="entry name" value="HLA CLASS II HISTOCOMPATIBILITY ANTIGEN, DM BETA CHAIN"/>
    <property type="match status" value="1"/>
</dbReference>